<feature type="region of interest" description="Disordered" evidence="1">
    <location>
        <begin position="67"/>
        <end position="183"/>
    </location>
</feature>
<accession>A0A5C3MC99</accession>
<dbReference type="AlphaFoldDB" id="A0A5C3MC99"/>
<feature type="compositionally biased region" description="Pro residues" evidence="1">
    <location>
        <begin position="1"/>
        <end position="14"/>
    </location>
</feature>
<gene>
    <name evidence="3" type="ORF">BDQ12DRAFT_675945</name>
</gene>
<feature type="compositionally biased region" description="Polar residues" evidence="1">
    <location>
        <begin position="139"/>
        <end position="151"/>
    </location>
</feature>
<keyword evidence="2" id="KW-0472">Membrane</keyword>
<feature type="region of interest" description="Disordered" evidence="1">
    <location>
        <begin position="473"/>
        <end position="508"/>
    </location>
</feature>
<feature type="region of interest" description="Disordered" evidence="1">
    <location>
        <begin position="1"/>
        <end position="48"/>
    </location>
</feature>
<feature type="transmembrane region" description="Helical" evidence="2">
    <location>
        <begin position="356"/>
        <end position="380"/>
    </location>
</feature>
<feature type="compositionally biased region" description="Polar residues" evidence="1">
    <location>
        <begin position="80"/>
        <end position="91"/>
    </location>
</feature>
<feature type="transmembrane region" description="Helical" evidence="2">
    <location>
        <begin position="532"/>
        <end position="552"/>
    </location>
</feature>
<keyword evidence="2" id="KW-1133">Transmembrane helix</keyword>
<reference evidence="3 4" key="1">
    <citation type="journal article" date="2019" name="Nat. Ecol. Evol.">
        <title>Megaphylogeny resolves global patterns of mushroom evolution.</title>
        <authorList>
            <person name="Varga T."/>
            <person name="Krizsan K."/>
            <person name="Foldi C."/>
            <person name="Dima B."/>
            <person name="Sanchez-Garcia M."/>
            <person name="Sanchez-Ramirez S."/>
            <person name="Szollosi G.J."/>
            <person name="Szarkandi J.G."/>
            <person name="Papp V."/>
            <person name="Albert L."/>
            <person name="Andreopoulos W."/>
            <person name="Angelini C."/>
            <person name="Antonin V."/>
            <person name="Barry K.W."/>
            <person name="Bougher N.L."/>
            <person name="Buchanan P."/>
            <person name="Buyck B."/>
            <person name="Bense V."/>
            <person name="Catcheside P."/>
            <person name="Chovatia M."/>
            <person name="Cooper J."/>
            <person name="Damon W."/>
            <person name="Desjardin D."/>
            <person name="Finy P."/>
            <person name="Geml J."/>
            <person name="Haridas S."/>
            <person name="Hughes K."/>
            <person name="Justo A."/>
            <person name="Karasinski D."/>
            <person name="Kautmanova I."/>
            <person name="Kiss B."/>
            <person name="Kocsube S."/>
            <person name="Kotiranta H."/>
            <person name="LaButti K.M."/>
            <person name="Lechner B.E."/>
            <person name="Liimatainen K."/>
            <person name="Lipzen A."/>
            <person name="Lukacs Z."/>
            <person name="Mihaltcheva S."/>
            <person name="Morgado L.N."/>
            <person name="Niskanen T."/>
            <person name="Noordeloos M.E."/>
            <person name="Ohm R.A."/>
            <person name="Ortiz-Santana B."/>
            <person name="Ovrebo C."/>
            <person name="Racz N."/>
            <person name="Riley R."/>
            <person name="Savchenko A."/>
            <person name="Shiryaev A."/>
            <person name="Soop K."/>
            <person name="Spirin V."/>
            <person name="Szebenyi C."/>
            <person name="Tomsovsky M."/>
            <person name="Tulloss R.E."/>
            <person name="Uehling J."/>
            <person name="Grigoriev I.V."/>
            <person name="Vagvolgyi C."/>
            <person name="Papp T."/>
            <person name="Martin F.M."/>
            <person name="Miettinen O."/>
            <person name="Hibbett D.S."/>
            <person name="Nagy L.G."/>
        </authorList>
    </citation>
    <scope>NUCLEOTIDE SEQUENCE [LARGE SCALE GENOMIC DNA]</scope>
    <source>
        <strain evidence="3 4">CBS 166.37</strain>
    </source>
</reference>
<evidence type="ECO:0000313" key="3">
    <source>
        <dbReference type="EMBL" id="TFK42285.1"/>
    </source>
</evidence>
<dbReference type="OrthoDB" id="3253553at2759"/>
<protein>
    <submittedName>
        <fullName evidence="3">Uncharacterized protein</fullName>
    </submittedName>
</protein>
<feature type="compositionally biased region" description="Low complexity" evidence="1">
    <location>
        <begin position="231"/>
        <end position="273"/>
    </location>
</feature>
<feature type="region of interest" description="Disordered" evidence="1">
    <location>
        <begin position="222"/>
        <end position="346"/>
    </location>
</feature>
<feature type="transmembrane region" description="Helical" evidence="2">
    <location>
        <begin position="392"/>
        <end position="413"/>
    </location>
</feature>
<feature type="compositionally biased region" description="Pro residues" evidence="1">
    <location>
        <begin position="93"/>
        <end position="106"/>
    </location>
</feature>
<name>A0A5C3MC99_9AGAR</name>
<sequence>MYPPEPRLDTPPPQSAFRRPWSPDYDTYDAVLPQQQQQQQRRQASDVSVEALDLADYARTLRARQVEDPYPAFPSFGDVSHSNAHSLSANQPSYPPTSYPSHPSYPHPSYNSFTSSQAHLHPHASADSLHPPSLVSRGPTLSSQSHATHSSRGCVRRPFSLPPPASSSGHGSKSKKGKGPYIADPSLDIHSNLYTNDSEIDISQFPKWSRGWYAARPRASSNPVYDEEDIPPSQLNLNLPPSNPSKQLSPFDPGYIHPPYSPYSPSSPHAYPDPYAPPPSFDNSHLPWGADPPDYSSPQLDPSTKEERMRMLEREFGDTSPRHKGKGKSTADPNDQPIGSVDPQGNLITSGPKKRLILRILQFLLVIAAGAPAIYAALAIKPTPPAPPAGKPAAWVLYVASVLSFVGVVWVFVMRKCCGSRRKGGRKGMGMGNGMMVLPVQSGGGKGKKGKKNGKGGAGEVQVNLIVDPTAFSPPQDSSSSESDSSSGDDLPGSFPRHQSRKKRKRRKTRNIHALLALEASWRLARSWARKLAFLDALGVVIWGAVFVFVLMGKRCPSGGFEGWCNAYNVSSAAACLLCIAFGVSLFFGVKDLHASKVSPRSRT</sequence>
<dbReference type="EMBL" id="ML213592">
    <property type="protein sequence ID" value="TFK42285.1"/>
    <property type="molecule type" value="Genomic_DNA"/>
</dbReference>
<feature type="compositionally biased region" description="Low complexity" evidence="1">
    <location>
        <begin position="473"/>
        <end position="496"/>
    </location>
</feature>
<evidence type="ECO:0000256" key="2">
    <source>
        <dbReference type="SAM" id="Phobius"/>
    </source>
</evidence>
<evidence type="ECO:0000256" key="1">
    <source>
        <dbReference type="SAM" id="MobiDB-lite"/>
    </source>
</evidence>
<proteinExistence type="predicted"/>
<feature type="compositionally biased region" description="Basic and acidic residues" evidence="1">
    <location>
        <begin position="303"/>
        <end position="321"/>
    </location>
</feature>
<organism evidence="3 4">
    <name type="scientific">Crucibulum laeve</name>
    <dbReference type="NCBI Taxonomy" id="68775"/>
    <lineage>
        <taxon>Eukaryota</taxon>
        <taxon>Fungi</taxon>
        <taxon>Dikarya</taxon>
        <taxon>Basidiomycota</taxon>
        <taxon>Agaricomycotina</taxon>
        <taxon>Agaricomycetes</taxon>
        <taxon>Agaricomycetidae</taxon>
        <taxon>Agaricales</taxon>
        <taxon>Agaricineae</taxon>
        <taxon>Nidulariaceae</taxon>
        <taxon>Crucibulum</taxon>
    </lineage>
</organism>
<feature type="transmembrane region" description="Helical" evidence="2">
    <location>
        <begin position="572"/>
        <end position="590"/>
    </location>
</feature>
<keyword evidence="2" id="KW-0812">Transmembrane</keyword>
<feature type="compositionally biased region" description="Basic residues" evidence="1">
    <location>
        <begin position="498"/>
        <end position="508"/>
    </location>
</feature>
<feature type="region of interest" description="Disordered" evidence="1">
    <location>
        <begin position="421"/>
        <end position="458"/>
    </location>
</feature>
<keyword evidence="4" id="KW-1185">Reference proteome</keyword>
<dbReference type="Proteomes" id="UP000308652">
    <property type="component" value="Unassembled WGS sequence"/>
</dbReference>
<evidence type="ECO:0000313" key="4">
    <source>
        <dbReference type="Proteomes" id="UP000308652"/>
    </source>
</evidence>